<keyword evidence="4" id="KW-0436">Ligase</keyword>
<evidence type="ECO:0000256" key="6">
    <source>
        <dbReference type="ARBA" id="ARBA00022840"/>
    </source>
</evidence>
<dbReference type="FunFam" id="3.40.50.620:FF:000145">
    <property type="entry name" value="ATP-binding domain containing protein"/>
    <property type="match status" value="1"/>
</dbReference>
<dbReference type="InterPro" id="IPR002761">
    <property type="entry name" value="Diphthami_syn_dom"/>
</dbReference>
<dbReference type="InParanoid" id="A0A0D2VX01"/>
<dbReference type="STRING" id="595528.A0A0D2VX01"/>
<dbReference type="GO" id="GO:0017178">
    <property type="term" value="F:diphthine-ammonia ligase activity"/>
    <property type="evidence" value="ECO:0007669"/>
    <property type="project" value="UniProtKB-EC"/>
</dbReference>
<dbReference type="GO" id="GO:0005524">
    <property type="term" value="F:ATP binding"/>
    <property type="evidence" value="ECO:0007669"/>
    <property type="project" value="UniProtKB-KW"/>
</dbReference>
<dbReference type="InterPro" id="IPR014729">
    <property type="entry name" value="Rossmann-like_a/b/a_fold"/>
</dbReference>
<evidence type="ECO:0000256" key="5">
    <source>
        <dbReference type="ARBA" id="ARBA00022741"/>
    </source>
</evidence>
<dbReference type="EC" id="6.3.1.14" evidence="2"/>
<dbReference type="Proteomes" id="UP000008743">
    <property type="component" value="Unassembled WGS sequence"/>
</dbReference>
<proteinExistence type="predicted"/>
<evidence type="ECO:0000313" key="12">
    <source>
        <dbReference type="EMBL" id="KJE96102.1"/>
    </source>
</evidence>
<dbReference type="EMBL" id="KE346370">
    <property type="protein sequence ID" value="KJE96102.1"/>
    <property type="molecule type" value="Genomic_DNA"/>
</dbReference>
<feature type="region of interest" description="Disordered" evidence="10">
    <location>
        <begin position="439"/>
        <end position="462"/>
    </location>
</feature>
<dbReference type="CDD" id="cd01994">
    <property type="entry name" value="AANH_PF0828-like"/>
    <property type="match status" value="1"/>
</dbReference>
<dbReference type="PANTHER" id="PTHR12196">
    <property type="entry name" value="DOMAIN OF UNKNOWN FUNCTION 71 DUF71 -CONTAINING PROTEIN"/>
    <property type="match status" value="1"/>
</dbReference>
<dbReference type="GO" id="GO:0017183">
    <property type="term" value="P:protein histidyl modification to diphthamide"/>
    <property type="evidence" value="ECO:0007669"/>
    <property type="project" value="TreeGrafter"/>
</dbReference>
<comment type="pathway">
    <text evidence="1">Protein modification; peptidyl-diphthamide biosynthesis.</text>
</comment>
<dbReference type="eggNOG" id="KOG2316">
    <property type="taxonomic scope" value="Eukaryota"/>
</dbReference>
<dbReference type="InterPro" id="IPR035959">
    <property type="entry name" value="RutC-like_sf"/>
</dbReference>
<evidence type="ECO:0000256" key="7">
    <source>
        <dbReference type="ARBA" id="ARBA00029814"/>
    </source>
</evidence>
<dbReference type="PhylomeDB" id="A0A0D2VX01"/>
<comment type="catalytic activity">
    <reaction evidence="9">
        <text>diphthine-[translation elongation factor 2] + NH4(+) + ATP = diphthamide-[translation elongation factor 2] + AMP + diphosphate + H(+)</text>
        <dbReference type="Rhea" id="RHEA:19753"/>
        <dbReference type="Rhea" id="RHEA-COMP:10172"/>
        <dbReference type="Rhea" id="RHEA-COMP:10174"/>
        <dbReference type="ChEBI" id="CHEBI:15378"/>
        <dbReference type="ChEBI" id="CHEBI:16692"/>
        <dbReference type="ChEBI" id="CHEBI:28938"/>
        <dbReference type="ChEBI" id="CHEBI:30616"/>
        <dbReference type="ChEBI" id="CHEBI:33019"/>
        <dbReference type="ChEBI" id="CHEBI:82696"/>
        <dbReference type="ChEBI" id="CHEBI:456215"/>
        <dbReference type="EC" id="6.3.1.14"/>
    </reaction>
</comment>
<evidence type="ECO:0000256" key="2">
    <source>
        <dbReference type="ARBA" id="ARBA00012089"/>
    </source>
</evidence>
<accession>A0A0D2VX01</accession>
<dbReference type="InterPro" id="IPR030662">
    <property type="entry name" value="DPH6/MJ0570"/>
</dbReference>
<evidence type="ECO:0000256" key="9">
    <source>
        <dbReference type="ARBA" id="ARBA00048108"/>
    </source>
</evidence>
<dbReference type="Gene3D" id="3.30.1330.40">
    <property type="entry name" value="RutC-like"/>
    <property type="match status" value="2"/>
</dbReference>
<evidence type="ECO:0000256" key="3">
    <source>
        <dbReference type="ARBA" id="ARBA00018426"/>
    </source>
</evidence>
<evidence type="ECO:0000313" key="13">
    <source>
        <dbReference type="Proteomes" id="UP000008743"/>
    </source>
</evidence>
<dbReference type="SUPFAM" id="SSF55298">
    <property type="entry name" value="YjgF-like"/>
    <property type="match status" value="2"/>
</dbReference>
<dbReference type="SUPFAM" id="SSF52402">
    <property type="entry name" value="Adenine nucleotide alpha hydrolases-like"/>
    <property type="match status" value="1"/>
</dbReference>
<dbReference type="Pfam" id="PF01902">
    <property type="entry name" value="Diphthami_syn_2"/>
    <property type="match status" value="2"/>
</dbReference>
<name>A0A0D2VX01_CAPO3</name>
<feature type="domain" description="Diphthamide synthase" evidence="11">
    <location>
        <begin position="1"/>
        <end position="74"/>
    </location>
</feature>
<evidence type="ECO:0000256" key="4">
    <source>
        <dbReference type="ARBA" id="ARBA00022598"/>
    </source>
</evidence>
<dbReference type="PANTHER" id="PTHR12196:SF2">
    <property type="entry name" value="DIPHTHINE--AMMONIA LIGASE"/>
    <property type="match status" value="1"/>
</dbReference>
<dbReference type="OrthoDB" id="686384at2759"/>
<dbReference type="InterPro" id="IPR006175">
    <property type="entry name" value="YjgF/YER057c/UK114"/>
</dbReference>
<keyword evidence="13" id="KW-1185">Reference proteome</keyword>
<protein>
    <recommendedName>
        <fullName evidence="3">Diphthine--ammonia ligase</fullName>
        <ecNumber evidence="2">6.3.1.14</ecNumber>
    </recommendedName>
    <alternativeName>
        <fullName evidence="7">Diphthamide synthase</fullName>
    </alternativeName>
    <alternativeName>
        <fullName evidence="8">Diphthamide synthetase</fullName>
    </alternativeName>
</protein>
<keyword evidence="6 12" id="KW-0067">ATP-binding</keyword>
<feature type="compositionally biased region" description="Acidic residues" evidence="10">
    <location>
        <begin position="443"/>
        <end position="454"/>
    </location>
</feature>
<dbReference type="NCBIfam" id="TIGR00290">
    <property type="entry name" value="MJ0570_dom"/>
    <property type="match status" value="1"/>
</dbReference>
<dbReference type="Gene3D" id="3.90.1490.10">
    <property type="entry name" value="putative n-type atp pyrophosphatase, domain 2"/>
    <property type="match status" value="1"/>
</dbReference>
<dbReference type="FunCoup" id="A0A0D2VX01">
    <property type="interactions" value="21"/>
</dbReference>
<organism evidence="12 13">
    <name type="scientific">Capsaspora owczarzaki (strain ATCC 30864)</name>
    <dbReference type="NCBI Taxonomy" id="595528"/>
    <lineage>
        <taxon>Eukaryota</taxon>
        <taxon>Filasterea</taxon>
        <taxon>Capsaspora</taxon>
    </lineage>
</organism>
<dbReference type="RefSeq" id="XP_004345220.2">
    <property type="nucleotide sequence ID" value="XM_004345170.2"/>
</dbReference>
<dbReference type="AlphaFoldDB" id="A0A0D2VX01"/>
<dbReference type="FunFam" id="3.90.1490.10:FF:000001">
    <property type="entry name" value="Diphthine--ammonia ligase"/>
    <property type="match status" value="1"/>
</dbReference>
<reference evidence="13" key="1">
    <citation type="submission" date="2011-02" db="EMBL/GenBank/DDBJ databases">
        <title>The Genome Sequence of Capsaspora owczarzaki ATCC 30864.</title>
        <authorList>
            <person name="Russ C."/>
            <person name="Cuomo C."/>
            <person name="Burger G."/>
            <person name="Gray M.W."/>
            <person name="Holland P.W.H."/>
            <person name="King N."/>
            <person name="Lang F.B.F."/>
            <person name="Roger A.J."/>
            <person name="Ruiz-Trillo I."/>
            <person name="Young S.K."/>
            <person name="Zeng Q."/>
            <person name="Gargeya S."/>
            <person name="Alvarado L."/>
            <person name="Berlin A."/>
            <person name="Chapman S.B."/>
            <person name="Chen Z."/>
            <person name="Freedman E."/>
            <person name="Gellesch M."/>
            <person name="Goldberg J."/>
            <person name="Griggs A."/>
            <person name="Gujja S."/>
            <person name="Heilman E."/>
            <person name="Heiman D."/>
            <person name="Howarth C."/>
            <person name="Mehta T."/>
            <person name="Neiman D."/>
            <person name="Pearson M."/>
            <person name="Roberts A."/>
            <person name="Saif S."/>
            <person name="Shea T."/>
            <person name="Shenoy N."/>
            <person name="Sisk P."/>
            <person name="Stolte C."/>
            <person name="Sykes S."/>
            <person name="White J."/>
            <person name="Yandava C."/>
            <person name="Haas B."/>
            <person name="Nusbaum C."/>
            <person name="Birren B."/>
        </authorList>
    </citation>
    <scope>NUCLEOTIDE SEQUENCE</scope>
    <source>
        <strain evidence="13">ATCC 30864</strain>
    </source>
</reference>
<evidence type="ECO:0000256" key="10">
    <source>
        <dbReference type="SAM" id="MobiDB-lite"/>
    </source>
</evidence>
<gene>
    <name evidence="12" type="ORF">CAOG_006471</name>
</gene>
<evidence type="ECO:0000256" key="8">
    <source>
        <dbReference type="ARBA" id="ARBA00031552"/>
    </source>
</evidence>
<feature type="domain" description="Diphthamide synthase" evidence="11">
    <location>
        <begin position="99"/>
        <end position="244"/>
    </location>
</feature>
<evidence type="ECO:0000259" key="11">
    <source>
        <dbReference type="Pfam" id="PF01902"/>
    </source>
</evidence>
<dbReference type="Gene3D" id="3.40.50.620">
    <property type="entry name" value="HUPs"/>
    <property type="match status" value="1"/>
</dbReference>
<keyword evidence="5" id="KW-0547">Nucleotide-binding</keyword>
<dbReference type="Pfam" id="PF01042">
    <property type="entry name" value="Ribonuc_L-PSP"/>
    <property type="match status" value="2"/>
</dbReference>
<dbReference type="eggNOG" id="KOG2317">
    <property type="taxonomic scope" value="Eukaryota"/>
</dbReference>
<sequence>MKVVGLLSGGKDSCFNMMHCVAMGHELVALANLMPAASAPDELDSFMYQTVGHEAVDAIARALELPLVRRAILGTSLHTELAYDPSVTAAAAGAPSTVGGGPDEVEDLFALLQQVKELHPEVEAVSVGAIASDYQRLRVEHVCKRLGLTSLAFMWRRPQADLMREMIDAGLEAILIKVAAVGLEPRKHLGKTLGQVHSHLQRMNEMYGLHICGEGGEYESFTVDCPLFRHRIVVDETEIVVHSHDPIAPVAYLRIKKLHLEPKDNIPSQRDWALDAERLRAVISTSNPFQMVESYETLQQHLTLCEDAPLAASTSEPVINASQSEHYAPSHLQQAHGHVWVGLITPDISVASSVDDQIVSLFEQLVDRLRSIGTSLAHVSVMHLHVADLANFGRVNAVYGRYFDVSPASRICIQVRLPPGIHAQLDCVASVPNPTFAVPADLSDSEADSDGEDETPTRRKQARRELCEAASKLVRSRRVMHVQGMSHWAPANIGPYSQSVQVGNLNFVAGQIPLVPGTMTLLRSSESPLAKYAEQTWLALGHLHQVLSATSCDLARVPFLICYVLDIQYGLLASQLFQAFVRQHCQADETATPPLTLLAQVPALPRAASVELETVAVIAATRWTKSKQSVQHENLTASLEICSNVPLGWLFVVLTIEHDAETTVDVEHVALLTAKCWTAVSRNAPHARLSLFRERADLTPTCAQAVSLRVFHSLGPKTSPQISESLTRALATEKSTPAIAVLACDRVGSPSSHAVLTGLLVVAV</sequence>
<evidence type="ECO:0000256" key="1">
    <source>
        <dbReference type="ARBA" id="ARBA00005156"/>
    </source>
</evidence>